<keyword evidence="3" id="KW-1185">Reference proteome</keyword>
<proteinExistence type="predicted"/>
<name>A0A485KQJ7_9STRA</name>
<evidence type="ECO:0000313" key="3">
    <source>
        <dbReference type="Proteomes" id="UP000332933"/>
    </source>
</evidence>
<sequence length="193" mass="22022">MWVRLVSNKPTVPDSQQLLSWFPRNDTMYKLVSTFSNECRLQGFEPSLANMAARNLPIPVPLFRLARYVRSVDFLCHRGKSHARTISRKRFRLLIALQEFVEVAHGTCALVHINDHRPDQSFVRIQRPQEQYFAMVQEFDETAEIVQRLSTIYPIGSCASELVSLCVKSFVDYPTGLFPQAGPRALSNGVILP</sequence>
<reference evidence="2 3" key="1">
    <citation type="submission" date="2019-03" db="EMBL/GenBank/DDBJ databases">
        <authorList>
            <person name="Gaulin E."/>
            <person name="Dumas B."/>
        </authorList>
    </citation>
    <scope>NUCLEOTIDE SEQUENCE [LARGE SCALE GENOMIC DNA]</scope>
    <source>
        <strain evidence="2">CBS 568.67</strain>
    </source>
</reference>
<gene>
    <name evidence="2" type="primary">Aste57867_10262</name>
    <name evidence="1" type="ORF">As57867_010222</name>
    <name evidence="2" type="ORF">ASTE57867_10262</name>
</gene>
<protein>
    <submittedName>
        <fullName evidence="2">Aste57867_10262 protein</fullName>
    </submittedName>
</protein>
<dbReference type="AlphaFoldDB" id="A0A485KQJ7"/>
<evidence type="ECO:0000313" key="2">
    <source>
        <dbReference type="EMBL" id="VFT87137.1"/>
    </source>
</evidence>
<dbReference type="EMBL" id="VJMH01005194">
    <property type="protein sequence ID" value="KAF0699166.1"/>
    <property type="molecule type" value="Genomic_DNA"/>
</dbReference>
<accession>A0A485KQJ7</accession>
<dbReference type="OrthoDB" id="85900at2759"/>
<evidence type="ECO:0000313" key="1">
    <source>
        <dbReference type="EMBL" id="KAF0699166.1"/>
    </source>
</evidence>
<dbReference type="Proteomes" id="UP000332933">
    <property type="component" value="Unassembled WGS sequence"/>
</dbReference>
<reference evidence="1" key="2">
    <citation type="submission" date="2019-06" db="EMBL/GenBank/DDBJ databases">
        <title>Genomics analysis of Aphanomyces spp. identifies a new class of oomycete effector associated with host adaptation.</title>
        <authorList>
            <person name="Gaulin E."/>
        </authorList>
    </citation>
    <scope>NUCLEOTIDE SEQUENCE</scope>
    <source>
        <strain evidence="1">CBS 578.67</strain>
    </source>
</reference>
<organism evidence="2 3">
    <name type="scientific">Aphanomyces stellatus</name>
    <dbReference type="NCBI Taxonomy" id="120398"/>
    <lineage>
        <taxon>Eukaryota</taxon>
        <taxon>Sar</taxon>
        <taxon>Stramenopiles</taxon>
        <taxon>Oomycota</taxon>
        <taxon>Saprolegniomycetes</taxon>
        <taxon>Saprolegniales</taxon>
        <taxon>Verrucalvaceae</taxon>
        <taxon>Aphanomyces</taxon>
    </lineage>
</organism>
<dbReference type="EMBL" id="CAADRA010005215">
    <property type="protein sequence ID" value="VFT87137.1"/>
    <property type="molecule type" value="Genomic_DNA"/>
</dbReference>